<evidence type="ECO:0000313" key="1">
    <source>
        <dbReference type="EMBL" id="QCI79069.1"/>
    </source>
</evidence>
<organism evidence="1 2">
    <name type="scientific">Hankyongella ginsenosidimutans</name>
    <dbReference type="NCBI Taxonomy" id="1763828"/>
    <lineage>
        <taxon>Bacteria</taxon>
        <taxon>Pseudomonadati</taxon>
        <taxon>Pseudomonadota</taxon>
        <taxon>Alphaproteobacteria</taxon>
        <taxon>Sphingomonadales</taxon>
        <taxon>Sphingomonadaceae</taxon>
        <taxon>Hankyongella</taxon>
    </lineage>
</organism>
<reference evidence="2" key="1">
    <citation type="submission" date="2019-04" db="EMBL/GenBank/DDBJ databases">
        <title>Complete genome sequence of Sphingomonas sp. W1-2-3.</title>
        <authorList>
            <person name="Im W.T."/>
        </authorList>
    </citation>
    <scope>NUCLEOTIDE SEQUENCE [LARGE SCALE GENOMIC DNA]</scope>
    <source>
        <strain evidence="2">W1-2-3</strain>
    </source>
</reference>
<name>A0A4D7BU20_9SPHN</name>
<protein>
    <submittedName>
        <fullName evidence="1">Uncharacterized protein</fullName>
    </submittedName>
</protein>
<sequence length="95" mass="9728">MTEARNSNGLSGNALSGNALAAARRIGARAVDARLQRLADAIARAAAAQGLQPEITIAGDQVRIRLPGGAAAEFGAAGRPARPFVRTAIEQERAP</sequence>
<dbReference type="AlphaFoldDB" id="A0A4D7BU20"/>
<evidence type="ECO:0000313" key="2">
    <source>
        <dbReference type="Proteomes" id="UP000298714"/>
    </source>
</evidence>
<keyword evidence="2" id="KW-1185">Reference proteome</keyword>
<dbReference type="RefSeq" id="WP_222873886.1">
    <property type="nucleotide sequence ID" value="NZ_CP039704.1"/>
</dbReference>
<dbReference type="Proteomes" id="UP000298714">
    <property type="component" value="Chromosome"/>
</dbReference>
<accession>A0A4D7BU20</accession>
<gene>
    <name evidence="1" type="ORF">E6W36_04220</name>
</gene>
<dbReference type="KEGG" id="hgn:E6W36_04220"/>
<dbReference type="EMBL" id="CP039704">
    <property type="protein sequence ID" value="QCI79069.1"/>
    <property type="molecule type" value="Genomic_DNA"/>
</dbReference>
<proteinExistence type="predicted"/>